<comment type="caution">
    <text evidence="3">The sequence shown here is derived from an EMBL/GenBank/DDBJ whole genome shotgun (WGS) entry which is preliminary data.</text>
</comment>
<proteinExistence type="predicted"/>
<sequence>MLAVFSASLFEPSGTNALQNAVDWLTGTLLGSVAIGLCVLAVAYVGLMLLSGRLAVREGLRVVLGCFLLLGAPTIAAALMGLRSSEPVQLPVAQIENEELGPREELPQSDYNPYGGASVRDDR</sequence>
<dbReference type="RefSeq" id="WP_160614609.1">
    <property type="nucleotide sequence ID" value="NZ_JAUFQM010000001.1"/>
</dbReference>
<feature type="transmembrane region" description="Helical" evidence="2">
    <location>
        <begin position="27"/>
        <end position="50"/>
    </location>
</feature>
<keyword evidence="2" id="KW-0472">Membrane</keyword>
<protein>
    <recommendedName>
        <fullName evidence="5">TrbC/VIRB2 family protein</fullName>
    </recommendedName>
</protein>
<keyword evidence="2" id="KW-0812">Transmembrane</keyword>
<dbReference type="InterPro" id="IPR007039">
    <property type="entry name" value="TrbC/VirB2"/>
</dbReference>
<evidence type="ECO:0000256" key="2">
    <source>
        <dbReference type="SAM" id="Phobius"/>
    </source>
</evidence>
<evidence type="ECO:0000256" key="1">
    <source>
        <dbReference type="SAM" id="MobiDB-lite"/>
    </source>
</evidence>
<evidence type="ECO:0008006" key="5">
    <source>
        <dbReference type="Google" id="ProtNLM"/>
    </source>
</evidence>
<reference evidence="3 4" key="1">
    <citation type="submission" date="2019-12" db="EMBL/GenBank/DDBJ databases">
        <title>Genomic-based taxomic classification of the family Erythrobacteraceae.</title>
        <authorList>
            <person name="Xu L."/>
        </authorList>
    </citation>
    <scope>NUCLEOTIDE SEQUENCE [LARGE SCALE GENOMIC DNA]</scope>
    <source>
        <strain evidence="3 4">KCTC 42006</strain>
    </source>
</reference>
<dbReference type="Pfam" id="PF04956">
    <property type="entry name" value="TrbC"/>
    <property type="match status" value="1"/>
</dbReference>
<dbReference type="AlphaFoldDB" id="A0A844ZA21"/>
<accession>A0A844ZA21</accession>
<keyword evidence="2" id="KW-1133">Transmembrane helix</keyword>
<feature type="transmembrane region" description="Helical" evidence="2">
    <location>
        <begin position="62"/>
        <end position="82"/>
    </location>
</feature>
<dbReference type="Proteomes" id="UP000460290">
    <property type="component" value="Unassembled WGS sequence"/>
</dbReference>
<evidence type="ECO:0000313" key="3">
    <source>
        <dbReference type="EMBL" id="MXO84364.1"/>
    </source>
</evidence>
<dbReference type="OrthoDB" id="7427835at2"/>
<keyword evidence="4" id="KW-1185">Reference proteome</keyword>
<evidence type="ECO:0000313" key="4">
    <source>
        <dbReference type="Proteomes" id="UP000460290"/>
    </source>
</evidence>
<feature type="region of interest" description="Disordered" evidence="1">
    <location>
        <begin position="99"/>
        <end position="123"/>
    </location>
</feature>
<gene>
    <name evidence="3" type="ORF">GRI35_13390</name>
</gene>
<name>A0A844ZA21_9SPHN</name>
<dbReference type="EMBL" id="WTYZ01000001">
    <property type="protein sequence ID" value="MXO84364.1"/>
    <property type="molecule type" value="Genomic_DNA"/>
</dbReference>
<organism evidence="3 4">
    <name type="scientific">Pontixanthobacter aestiaquae</name>
    <dbReference type="NCBI Taxonomy" id="1509367"/>
    <lineage>
        <taxon>Bacteria</taxon>
        <taxon>Pseudomonadati</taxon>
        <taxon>Pseudomonadota</taxon>
        <taxon>Alphaproteobacteria</taxon>
        <taxon>Sphingomonadales</taxon>
        <taxon>Erythrobacteraceae</taxon>
        <taxon>Pontixanthobacter</taxon>
    </lineage>
</organism>